<dbReference type="STRING" id="357750.A0A2S6BX62"/>
<reference evidence="2" key="1">
    <citation type="journal article" date="2017" name="bioRxiv">
        <title>Conservation of a gene cluster reveals novel cercosporin biosynthetic mechanisms and extends production to the genus Colletotrichum.</title>
        <authorList>
            <person name="de Jonge R."/>
            <person name="Ebert M.K."/>
            <person name="Huitt-Roehl C.R."/>
            <person name="Pal P."/>
            <person name="Suttle J.C."/>
            <person name="Spanner R.E."/>
            <person name="Neubauer J.D."/>
            <person name="Jurick W.M.II."/>
            <person name="Stott K.A."/>
            <person name="Secor G.A."/>
            <person name="Thomma B.P.H.J."/>
            <person name="Van de Peer Y."/>
            <person name="Townsend C.A."/>
            <person name="Bolton M.D."/>
        </authorList>
    </citation>
    <scope>NUCLEOTIDE SEQUENCE [LARGE SCALE GENOMIC DNA]</scope>
    <source>
        <strain evidence="2">CBS538.71</strain>
    </source>
</reference>
<evidence type="ECO:0000313" key="1">
    <source>
        <dbReference type="EMBL" id="PPJ52075.1"/>
    </source>
</evidence>
<dbReference type="PANTHER" id="PTHR36091:SF2">
    <property type="entry name" value="AMINOGLYCOSIDE PHOSPHOTRANSFERASE DOMAIN-CONTAINING PROTEIN"/>
    <property type="match status" value="1"/>
</dbReference>
<evidence type="ECO:0000313" key="2">
    <source>
        <dbReference type="Proteomes" id="UP000237631"/>
    </source>
</evidence>
<dbReference type="AlphaFoldDB" id="A0A2S6BX62"/>
<organism evidence="1 2">
    <name type="scientific">Cercospora berteroae</name>
    <dbReference type="NCBI Taxonomy" id="357750"/>
    <lineage>
        <taxon>Eukaryota</taxon>
        <taxon>Fungi</taxon>
        <taxon>Dikarya</taxon>
        <taxon>Ascomycota</taxon>
        <taxon>Pezizomycotina</taxon>
        <taxon>Dothideomycetes</taxon>
        <taxon>Dothideomycetidae</taxon>
        <taxon>Mycosphaerellales</taxon>
        <taxon>Mycosphaerellaceae</taxon>
        <taxon>Cercospora</taxon>
    </lineage>
</organism>
<protein>
    <submittedName>
        <fullName evidence="1">Uncharacterized protein</fullName>
    </submittedName>
</protein>
<keyword evidence="2" id="KW-1185">Reference proteome</keyword>
<proteinExistence type="predicted"/>
<dbReference type="InterPro" id="IPR051035">
    <property type="entry name" value="Mito_inheritance_9"/>
</dbReference>
<dbReference type="PANTHER" id="PTHR36091">
    <property type="entry name" value="ALTERED INHERITANCE OF MITOCHONDRIA PROTEIN 9, MITOCHONDRIAL"/>
    <property type="match status" value="1"/>
</dbReference>
<dbReference type="GO" id="GO:0005739">
    <property type="term" value="C:mitochondrion"/>
    <property type="evidence" value="ECO:0007669"/>
    <property type="project" value="TreeGrafter"/>
</dbReference>
<gene>
    <name evidence="1" type="ORF">CBER1_10036</name>
</gene>
<comment type="caution">
    <text evidence="1">The sequence shown here is derived from an EMBL/GenBank/DDBJ whole genome shotgun (WGS) entry which is preliminary data.</text>
</comment>
<dbReference type="EMBL" id="PNEN01001722">
    <property type="protein sequence ID" value="PPJ52075.1"/>
    <property type="molecule type" value="Genomic_DNA"/>
</dbReference>
<accession>A0A2S6BX62</accession>
<sequence length="146" mass="16738">MARDKGLFRKKIYQHAAEPWEGNSIPLKADLVMLAKDWATLTTSCGSETDHEQVPSSCPISFEEQDAEETIDKMIEQEDVDKKMEILRDVIEISTDGWVSFEKYDDAVAEANHMKVQALSYAESDLERSMTEQHWPFDDFDEEGES</sequence>
<name>A0A2S6BX62_9PEZI</name>
<dbReference type="Proteomes" id="UP000237631">
    <property type="component" value="Unassembled WGS sequence"/>
</dbReference>
<dbReference type="OrthoDB" id="10003767at2759"/>